<dbReference type="EMBL" id="CP023564">
    <property type="protein sequence ID" value="ATG54613.1"/>
    <property type="molecule type" value="Genomic_DNA"/>
</dbReference>
<dbReference type="PANTHER" id="PTHR43420">
    <property type="entry name" value="ACETYLTRANSFERASE"/>
    <property type="match status" value="1"/>
</dbReference>
<evidence type="ECO:0000256" key="1">
    <source>
        <dbReference type="ARBA" id="ARBA00022679"/>
    </source>
</evidence>
<evidence type="ECO:0000313" key="4">
    <source>
        <dbReference type="EMBL" id="ATG54613.1"/>
    </source>
</evidence>
<dbReference type="OrthoDB" id="5243635at2"/>
<dbReference type="Proteomes" id="UP000217889">
    <property type="component" value="Chromosome"/>
</dbReference>
<dbReference type="RefSeq" id="WP_096799079.1">
    <property type="nucleotide sequence ID" value="NZ_CP023564.1"/>
</dbReference>
<protein>
    <submittedName>
        <fullName evidence="4">GNAT family N-acetyltransferase</fullName>
    </submittedName>
</protein>
<organism evidence="4 5">
    <name type="scientific">Brachybacterium ginsengisoli</name>
    <dbReference type="NCBI Taxonomy" id="1331682"/>
    <lineage>
        <taxon>Bacteria</taxon>
        <taxon>Bacillati</taxon>
        <taxon>Actinomycetota</taxon>
        <taxon>Actinomycetes</taxon>
        <taxon>Micrococcales</taxon>
        <taxon>Dermabacteraceae</taxon>
        <taxon>Brachybacterium</taxon>
    </lineage>
</organism>
<dbReference type="Gene3D" id="3.40.630.30">
    <property type="match status" value="1"/>
</dbReference>
<dbReference type="Pfam" id="PF00583">
    <property type="entry name" value="Acetyltransf_1"/>
    <property type="match status" value="1"/>
</dbReference>
<name>A0A291GWN0_9MICO</name>
<evidence type="ECO:0000313" key="5">
    <source>
        <dbReference type="Proteomes" id="UP000217889"/>
    </source>
</evidence>
<sequence length="171" mass="19070">MTPAPAPAFTLDLPTPEDADALAELHHRVWRQAYTGILPEHALGADELASRRTMWHRTLEQRSSAQLSERLRIGRGPDGAPVGFLTVGPSRDEEAPRPLELQALNVDSAFHGTGLAQALVRDLLQDRPAYLWVVEDNPRARRFYEKEGFRADGVLTVDAALGDLREIRMTR</sequence>
<dbReference type="KEGG" id="bgg:CFK41_07430"/>
<accession>A0A291GWN0</accession>
<dbReference type="GO" id="GO:0016747">
    <property type="term" value="F:acyltransferase activity, transferring groups other than amino-acyl groups"/>
    <property type="evidence" value="ECO:0007669"/>
    <property type="project" value="InterPro"/>
</dbReference>
<dbReference type="PANTHER" id="PTHR43420:SF43">
    <property type="entry name" value="SPERMINE_SPERMIDINE ACETYLTRANSFERASE"/>
    <property type="match status" value="1"/>
</dbReference>
<keyword evidence="5" id="KW-1185">Reference proteome</keyword>
<dbReference type="AlphaFoldDB" id="A0A291GWN0"/>
<dbReference type="InterPro" id="IPR016181">
    <property type="entry name" value="Acyl_CoA_acyltransferase"/>
</dbReference>
<evidence type="ECO:0000256" key="2">
    <source>
        <dbReference type="ARBA" id="ARBA00023315"/>
    </source>
</evidence>
<reference evidence="4 5" key="1">
    <citation type="journal article" date="2014" name="Int. J. Syst. Evol. Microbiol.">
        <title>Brachybacterium ginsengisoli sp. nov., isolated from soil of a ginseng field.</title>
        <authorList>
            <person name="Hoang V.A."/>
            <person name="Kim Y.J."/>
            <person name="Nguyen N.L."/>
            <person name="Yang D.C."/>
        </authorList>
    </citation>
    <scope>NUCLEOTIDE SEQUENCE [LARGE SCALE GENOMIC DNA]</scope>
    <source>
        <strain evidence="4 5">DCY80</strain>
    </source>
</reference>
<evidence type="ECO:0000259" key="3">
    <source>
        <dbReference type="PROSITE" id="PS51186"/>
    </source>
</evidence>
<proteinExistence type="predicted"/>
<dbReference type="InterPro" id="IPR000182">
    <property type="entry name" value="GNAT_dom"/>
</dbReference>
<keyword evidence="1 4" id="KW-0808">Transferase</keyword>
<gene>
    <name evidence="4" type="ORF">CFK41_07430</name>
</gene>
<dbReference type="PROSITE" id="PS51186">
    <property type="entry name" value="GNAT"/>
    <property type="match status" value="1"/>
</dbReference>
<dbReference type="InterPro" id="IPR050680">
    <property type="entry name" value="YpeA/RimI_acetyltransf"/>
</dbReference>
<feature type="domain" description="N-acetyltransferase" evidence="3">
    <location>
        <begin position="9"/>
        <end position="171"/>
    </location>
</feature>
<dbReference type="SUPFAM" id="SSF55729">
    <property type="entry name" value="Acyl-CoA N-acyltransferases (Nat)"/>
    <property type="match status" value="1"/>
</dbReference>
<keyword evidence="2" id="KW-0012">Acyltransferase</keyword>